<sequence>MFVSTPLAIEALNALTIDGEEFTNDLVTSNPESYNPESPARSSPADQGALVVEIKKLHGRLDSLEKAIGKGGKGKGSLKGKKIKVWYPQK</sequence>
<organism evidence="2">
    <name type="scientific">marine sediment metagenome</name>
    <dbReference type="NCBI Taxonomy" id="412755"/>
    <lineage>
        <taxon>unclassified sequences</taxon>
        <taxon>metagenomes</taxon>
        <taxon>ecological metagenomes</taxon>
    </lineage>
</organism>
<gene>
    <name evidence="2" type="ORF">S06H3_42240</name>
</gene>
<evidence type="ECO:0000313" key="2">
    <source>
        <dbReference type="EMBL" id="GAI37109.1"/>
    </source>
</evidence>
<protein>
    <submittedName>
        <fullName evidence="2">Uncharacterized protein</fullName>
    </submittedName>
</protein>
<dbReference type="EMBL" id="BARV01026104">
    <property type="protein sequence ID" value="GAI37109.1"/>
    <property type="molecule type" value="Genomic_DNA"/>
</dbReference>
<accession>X1Q1L1</accession>
<feature type="compositionally biased region" description="Polar residues" evidence="1">
    <location>
        <begin position="26"/>
        <end position="45"/>
    </location>
</feature>
<feature type="region of interest" description="Disordered" evidence="1">
    <location>
        <begin position="26"/>
        <end position="46"/>
    </location>
</feature>
<proteinExistence type="predicted"/>
<reference evidence="2" key="1">
    <citation type="journal article" date="2014" name="Front. Microbiol.">
        <title>High frequency of phylogenetically diverse reductive dehalogenase-homologous genes in deep subseafloor sedimentary metagenomes.</title>
        <authorList>
            <person name="Kawai M."/>
            <person name="Futagami T."/>
            <person name="Toyoda A."/>
            <person name="Takaki Y."/>
            <person name="Nishi S."/>
            <person name="Hori S."/>
            <person name="Arai W."/>
            <person name="Tsubouchi T."/>
            <person name="Morono Y."/>
            <person name="Uchiyama I."/>
            <person name="Ito T."/>
            <person name="Fujiyama A."/>
            <person name="Inagaki F."/>
            <person name="Takami H."/>
        </authorList>
    </citation>
    <scope>NUCLEOTIDE SEQUENCE</scope>
    <source>
        <strain evidence="2">Expedition CK06-06</strain>
    </source>
</reference>
<evidence type="ECO:0000256" key="1">
    <source>
        <dbReference type="SAM" id="MobiDB-lite"/>
    </source>
</evidence>
<name>X1Q1L1_9ZZZZ</name>
<comment type="caution">
    <text evidence="2">The sequence shown here is derived from an EMBL/GenBank/DDBJ whole genome shotgun (WGS) entry which is preliminary data.</text>
</comment>
<dbReference type="AlphaFoldDB" id="X1Q1L1"/>